<name>A0A5C6EDL1_9BACT</name>
<gene>
    <name evidence="2" type="ORF">Poly59_46450</name>
</gene>
<dbReference type="EMBL" id="SJPX01000005">
    <property type="protein sequence ID" value="TWU47803.1"/>
    <property type="molecule type" value="Genomic_DNA"/>
</dbReference>
<sequence length="171" mass="18787">MQNPYRPFGSNVQGTVSAAISIPAVLFAPVATLAISLVLAAMAGLFIFIYWMLLFDRNEGSTILFNAIFFPAFVWPPFLLCGYLAGRLAGYRCIAHAFYAGCIYLVADVAMSVPWLVDAPYFWTHVMSCVLIVPLALLGGKLAERGRLYHPMADGTDFESLRSWSGRPPTI</sequence>
<keyword evidence="1" id="KW-0472">Membrane</keyword>
<keyword evidence="1" id="KW-0812">Transmembrane</keyword>
<dbReference type="Proteomes" id="UP000317977">
    <property type="component" value="Unassembled WGS sequence"/>
</dbReference>
<reference evidence="2 3" key="1">
    <citation type="submission" date="2019-02" db="EMBL/GenBank/DDBJ databases">
        <title>Deep-cultivation of Planctomycetes and their phenomic and genomic characterization uncovers novel biology.</title>
        <authorList>
            <person name="Wiegand S."/>
            <person name="Jogler M."/>
            <person name="Boedeker C."/>
            <person name="Pinto D."/>
            <person name="Vollmers J."/>
            <person name="Rivas-Marin E."/>
            <person name="Kohn T."/>
            <person name="Peeters S.H."/>
            <person name="Heuer A."/>
            <person name="Rast P."/>
            <person name="Oberbeckmann S."/>
            <person name="Bunk B."/>
            <person name="Jeske O."/>
            <person name="Meyerdierks A."/>
            <person name="Storesund J.E."/>
            <person name="Kallscheuer N."/>
            <person name="Luecker S."/>
            <person name="Lage O.M."/>
            <person name="Pohl T."/>
            <person name="Merkel B.J."/>
            <person name="Hornburger P."/>
            <person name="Mueller R.-W."/>
            <person name="Bruemmer F."/>
            <person name="Labrenz M."/>
            <person name="Spormann A.M."/>
            <person name="Op Den Camp H."/>
            <person name="Overmann J."/>
            <person name="Amann R."/>
            <person name="Jetten M.S.M."/>
            <person name="Mascher T."/>
            <person name="Medema M.H."/>
            <person name="Devos D.P."/>
            <person name="Kaster A.-K."/>
            <person name="Ovreas L."/>
            <person name="Rohde M."/>
            <person name="Galperin M.Y."/>
            <person name="Jogler C."/>
        </authorList>
    </citation>
    <scope>NUCLEOTIDE SEQUENCE [LARGE SCALE GENOMIC DNA]</scope>
    <source>
        <strain evidence="2 3">Poly59</strain>
    </source>
</reference>
<evidence type="ECO:0000256" key="1">
    <source>
        <dbReference type="SAM" id="Phobius"/>
    </source>
</evidence>
<keyword evidence="3" id="KW-1185">Reference proteome</keyword>
<dbReference type="AlphaFoldDB" id="A0A5C6EDL1"/>
<dbReference type="RefSeq" id="WP_146536264.1">
    <property type="nucleotide sequence ID" value="NZ_SJPX01000005.1"/>
</dbReference>
<evidence type="ECO:0000313" key="3">
    <source>
        <dbReference type="Proteomes" id="UP000317977"/>
    </source>
</evidence>
<feature type="transmembrane region" description="Helical" evidence="1">
    <location>
        <begin position="63"/>
        <end position="85"/>
    </location>
</feature>
<evidence type="ECO:0000313" key="2">
    <source>
        <dbReference type="EMBL" id="TWU47803.1"/>
    </source>
</evidence>
<proteinExistence type="predicted"/>
<comment type="caution">
    <text evidence="2">The sequence shown here is derived from an EMBL/GenBank/DDBJ whole genome shotgun (WGS) entry which is preliminary data.</text>
</comment>
<feature type="transmembrane region" description="Helical" evidence="1">
    <location>
        <begin position="122"/>
        <end position="143"/>
    </location>
</feature>
<feature type="transmembrane region" description="Helical" evidence="1">
    <location>
        <begin position="20"/>
        <end position="51"/>
    </location>
</feature>
<keyword evidence="1" id="KW-1133">Transmembrane helix</keyword>
<feature type="transmembrane region" description="Helical" evidence="1">
    <location>
        <begin position="97"/>
        <end position="116"/>
    </location>
</feature>
<protein>
    <submittedName>
        <fullName evidence="2">Uncharacterized protein</fullName>
    </submittedName>
</protein>
<accession>A0A5C6EDL1</accession>
<organism evidence="2 3">
    <name type="scientific">Rubripirellula reticaptiva</name>
    <dbReference type="NCBI Taxonomy" id="2528013"/>
    <lineage>
        <taxon>Bacteria</taxon>
        <taxon>Pseudomonadati</taxon>
        <taxon>Planctomycetota</taxon>
        <taxon>Planctomycetia</taxon>
        <taxon>Pirellulales</taxon>
        <taxon>Pirellulaceae</taxon>
        <taxon>Rubripirellula</taxon>
    </lineage>
</organism>